<dbReference type="InterPro" id="IPR052536">
    <property type="entry name" value="ABC-4_Integral_Memb_Prot"/>
</dbReference>
<dbReference type="PANTHER" id="PTHR46795">
    <property type="entry name" value="ABC TRANSPORTER PERMEASE-RELATED-RELATED"/>
    <property type="match status" value="1"/>
</dbReference>
<feature type="transmembrane region" description="Helical" evidence="6">
    <location>
        <begin position="18"/>
        <end position="38"/>
    </location>
</feature>
<dbReference type="Proteomes" id="UP001387364">
    <property type="component" value="Chromosome"/>
</dbReference>
<dbReference type="PIRSF" id="PIRSF018968">
    <property type="entry name" value="ABC_permease_BceB"/>
    <property type="match status" value="1"/>
</dbReference>
<keyword evidence="3 6" id="KW-0812">Transmembrane</keyword>
<evidence type="ECO:0000256" key="3">
    <source>
        <dbReference type="ARBA" id="ARBA00022692"/>
    </source>
</evidence>
<accession>A0ABZ2N4N1</accession>
<evidence type="ECO:0000256" key="4">
    <source>
        <dbReference type="ARBA" id="ARBA00022989"/>
    </source>
</evidence>
<keyword evidence="9" id="KW-1185">Reference proteome</keyword>
<feature type="transmembrane region" description="Helical" evidence="6">
    <location>
        <begin position="105"/>
        <end position="127"/>
    </location>
</feature>
<feature type="domain" description="ABC3 transporter permease C-terminal" evidence="7">
    <location>
        <begin position="60"/>
        <end position="177"/>
    </location>
</feature>
<reference evidence="8 9" key="1">
    <citation type="submission" date="2024-02" db="EMBL/GenBank/DDBJ databases">
        <title>Seven novel Bacillus-like species.</title>
        <authorList>
            <person name="Liu G."/>
        </authorList>
    </citation>
    <scope>NUCLEOTIDE SEQUENCE [LARGE SCALE GENOMIC DNA]</scope>
    <source>
        <strain evidence="8 9">FJAT-52991</strain>
    </source>
</reference>
<keyword evidence="2 6" id="KW-1003">Cell membrane</keyword>
<evidence type="ECO:0000313" key="8">
    <source>
        <dbReference type="EMBL" id="WXB92679.1"/>
    </source>
</evidence>
<keyword evidence="4 6" id="KW-1133">Transmembrane helix</keyword>
<comment type="subcellular location">
    <subcellularLocation>
        <location evidence="1 6">Cell membrane</location>
        <topology evidence="1 6">Multi-pass membrane protein</topology>
    </subcellularLocation>
</comment>
<protein>
    <submittedName>
        <fullName evidence="8">ABC transporter permease</fullName>
    </submittedName>
</protein>
<feature type="transmembrane region" description="Helical" evidence="6">
    <location>
        <begin position="606"/>
        <end position="628"/>
    </location>
</feature>
<evidence type="ECO:0000256" key="1">
    <source>
        <dbReference type="ARBA" id="ARBA00004651"/>
    </source>
</evidence>
<feature type="transmembrane region" description="Helical" evidence="6">
    <location>
        <begin position="522"/>
        <end position="544"/>
    </location>
</feature>
<sequence>MTLFNIARKNIRQNFTNYFLYFASMIFGIVIYFTFVSLKYDQTIAATSESSPKMDSVFSAASFVLLIFVAIFIWSSNAFFMRKRKKEVGLYSLLGVRRKEIGRMLFYENFLMGTLALVIGMGLGTLLSKGFVTLLMNIMGYEIVTNFTISSAAIINTAIVFFIITLVTSFQGYRLIYRFKLIELFKADQEGEHEPKASLWLAGLSLILIGGGYWLALQSFDSTVWQTLGLLFTPLVILTTVITGTYFLFSTFIVYALKASRKKKSHFWNGLTIITTSQLLYRIKGNARTLTIIAVLSATTLTAVGAAYSFYYNTKTTATTMTPNSYSFTVTDDQLAKQANEKITNNKNHQVRYHQVIKTLQVEADTTNLDSPLMSTELVYALISTSDFNTLADKQGRKESLSLHRNEVIALDRMYHEKFSPKYDGKSITFHLNDREEEVTFTDFRTYDVLNIGVDGATLVVSDELFNQLASELKARSIDMYGITNADQAKELTKQLKTVMPEEAAFSSYYEVYAAGLESTGLLIFVGGFLGLVFLAATGSIIYFKQLTEAHADQDRYRILSNIGVNKKDLRKTIAKQVFFIFALPLLAGIAHSAVALTALSNLLTTSLVVPTLICMGVYMIIYIMYYFMTVQAYYKIVTNKGE</sequence>
<name>A0ABZ2N4N1_9BACI</name>
<evidence type="ECO:0000256" key="6">
    <source>
        <dbReference type="PIRNR" id="PIRNR018968"/>
    </source>
</evidence>
<dbReference type="Pfam" id="PF02687">
    <property type="entry name" value="FtsX"/>
    <property type="match status" value="2"/>
</dbReference>
<feature type="transmembrane region" description="Helical" evidence="6">
    <location>
        <begin position="147"/>
        <end position="176"/>
    </location>
</feature>
<feature type="transmembrane region" description="Helical" evidence="6">
    <location>
        <begin position="58"/>
        <end position="80"/>
    </location>
</feature>
<dbReference type="PANTHER" id="PTHR46795:SF3">
    <property type="entry name" value="ABC TRANSPORTER PERMEASE"/>
    <property type="match status" value="1"/>
</dbReference>
<dbReference type="InterPro" id="IPR027022">
    <property type="entry name" value="ABC_permease_BceB-typ"/>
</dbReference>
<dbReference type="InterPro" id="IPR003838">
    <property type="entry name" value="ABC3_permease_C"/>
</dbReference>
<gene>
    <name evidence="8" type="ORF">WDJ61_15835</name>
</gene>
<evidence type="ECO:0000256" key="5">
    <source>
        <dbReference type="ARBA" id="ARBA00023136"/>
    </source>
</evidence>
<organism evidence="8 9">
    <name type="scientific">Bacillus kandeliae</name>
    <dbReference type="NCBI Taxonomy" id="3129297"/>
    <lineage>
        <taxon>Bacteria</taxon>
        <taxon>Bacillati</taxon>
        <taxon>Bacillota</taxon>
        <taxon>Bacilli</taxon>
        <taxon>Bacillales</taxon>
        <taxon>Bacillaceae</taxon>
        <taxon>Bacillus</taxon>
    </lineage>
</organism>
<feature type="transmembrane region" description="Helical" evidence="6">
    <location>
        <begin position="228"/>
        <end position="257"/>
    </location>
</feature>
<evidence type="ECO:0000256" key="2">
    <source>
        <dbReference type="ARBA" id="ARBA00022475"/>
    </source>
</evidence>
<comment type="similarity">
    <text evidence="6">Belongs to the ABC-4 integral membrane protein family.</text>
</comment>
<keyword evidence="5 6" id="KW-0472">Membrane</keyword>
<proteinExistence type="inferred from homology"/>
<feature type="transmembrane region" description="Helical" evidence="6">
    <location>
        <begin position="290"/>
        <end position="311"/>
    </location>
</feature>
<feature type="transmembrane region" description="Helical" evidence="6">
    <location>
        <begin position="197"/>
        <end position="216"/>
    </location>
</feature>
<dbReference type="EMBL" id="CP147404">
    <property type="protein sequence ID" value="WXB92679.1"/>
    <property type="molecule type" value="Genomic_DNA"/>
</dbReference>
<feature type="domain" description="ABC3 transporter permease C-terminal" evidence="7">
    <location>
        <begin position="529"/>
        <end position="638"/>
    </location>
</feature>
<evidence type="ECO:0000313" key="9">
    <source>
        <dbReference type="Proteomes" id="UP001387364"/>
    </source>
</evidence>
<dbReference type="RefSeq" id="WP_338751422.1">
    <property type="nucleotide sequence ID" value="NZ_CP147404.1"/>
</dbReference>
<feature type="transmembrane region" description="Helical" evidence="6">
    <location>
        <begin position="578"/>
        <end position="600"/>
    </location>
</feature>
<keyword evidence="6" id="KW-0813">Transport</keyword>
<evidence type="ECO:0000259" key="7">
    <source>
        <dbReference type="Pfam" id="PF02687"/>
    </source>
</evidence>